<evidence type="ECO:0000256" key="1">
    <source>
        <dbReference type="ARBA" id="ARBA00010923"/>
    </source>
</evidence>
<dbReference type="AlphaFoldDB" id="A0A1M6IBE2"/>
<organism evidence="6 7">
    <name type="scientific">Clostridium amylolyticum</name>
    <dbReference type="NCBI Taxonomy" id="1121298"/>
    <lineage>
        <taxon>Bacteria</taxon>
        <taxon>Bacillati</taxon>
        <taxon>Bacillota</taxon>
        <taxon>Clostridia</taxon>
        <taxon>Eubacteriales</taxon>
        <taxon>Clostridiaceae</taxon>
        <taxon>Clostridium</taxon>
    </lineage>
</organism>
<evidence type="ECO:0000256" key="3">
    <source>
        <dbReference type="ARBA" id="ARBA00023125"/>
    </source>
</evidence>
<protein>
    <submittedName>
        <fullName evidence="6">Type I restriction enzyme, S subunit</fullName>
    </submittedName>
</protein>
<dbReference type="Gene3D" id="1.10.287.1120">
    <property type="entry name" value="Bipartite methylase S protein"/>
    <property type="match status" value="1"/>
</dbReference>
<keyword evidence="7" id="KW-1185">Reference proteome</keyword>
<sequence length="422" mass="48485">MKEGYKRYEFGYIPNEWNVKRIGEIYKDLKAGATPSRSNPEYFNGDIPWITSGELKSKFIYNTYEKISKEGLESANLRIYPKGTFFIAITGLEAEGTRGSCGINAIDSATNQSCLAFRKVKEVNTEYLYYWYLLYGDFIGLRYTQGTKQQSLNNKIVEGLEFAYPTLKEQEKIADILSTVDSQIDDTDKLIEKTKELKKGLMQRLLTKGIGHTEFKKTEVGEIPVEWEVRNLLSLSLTKGEYGIGASATEYVLGKPRYLRITDIGEDSRLLNNEVRGFKESDYESFILKEGDIVFARTGNTTGKSYVYNTNDGELVYAGFLIRFRINKELVNENYIKYVLQTKRYWDWIKVMSTRSGQPGINSNEYGELKIQLPILDEQNRISSILSSIDNQIEEYEDKKIKLEELKKGLMQQLLTGKVRVI</sequence>
<dbReference type="CDD" id="cd17271">
    <property type="entry name" value="RMtype1_S_NmaSCMORF606P_TRD2-CR2_like"/>
    <property type="match status" value="1"/>
</dbReference>
<feature type="domain" description="Type I restriction modification DNA specificity" evidence="5">
    <location>
        <begin position="14"/>
        <end position="192"/>
    </location>
</feature>
<evidence type="ECO:0000256" key="2">
    <source>
        <dbReference type="ARBA" id="ARBA00022747"/>
    </source>
</evidence>
<keyword evidence="2" id="KW-0680">Restriction system</keyword>
<evidence type="ECO:0000259" key="5">
    <source>
        <dbReference type="Pfam" id="PF01420"/>
    </source>
</evidence>
<dbReference type="EMBL" id="FQZO01000004">
    <property type="protein sequence ID" value="SHJ31737.1"/>
    <property type="molecule type" value="Genomic_DNA"/>
</dbReference>
<evidence type="ECO:0000313" key="6">
    <source>
        <dbReference type="EMBL" id="SHJ31737.1"/>
    </source>
</evidence>
<dbReference type="Gene3D" id="3.90.220.20">
    <property type="entry name" value="DNA methylase specificity domains"/>
    <property type="match status" value="2"/>
</dbReference>
<dbReference type="Pfam" id="PF01420">
    <property type="entry name" value="Methylase_S"/>
    <property type="match status" value="2"/>
</dbReference>
<dbReference type="SUPFAM" id="SSF116734">
    <property type="entry name" value="DNA methylase specificity domain"/>
    <property type="match status" value="2"/>
</dbReference>
<dbReference type="InterPro" id="IPR044946">
    <property type="entry name" value="Restrct_endonuc_typeI_TRD_sf"/>
</dbReference>
<dbReference type="Proteomes" id="UP000184080">
    <property type="component" value="Unassembled WGS sequence"/>
</dbReference>
<dbReference type="CDD" id="cd17521">
    <property type="entry name" value="RMtype1_S_Sau13435ORF2165P_TRD2-CR2_like"/>
    <property type="match status" value="1"/>
</dbReference>
<keyword evidence="3" id="KW-0238">DNA-binding</keyword>
<dbReference type="InterPro" id="IPR000055">
    <property type="entry name" value="Restrct_endonuc_typeI_TRD"/>
</dbReference>
<dbReference type="GO" id="GO:0009307">
    <property type="term" value="P:DNA restriction-modification system"/>
    <property type="evidence" value="ECO:0007669"/>
    <property type="project" value="UniProtKB-KW"/>
</dbReference>
<feature type="coiled-coil region" evidence="4">
    <location>
        <begin position="386"/>
        <end position="413"/>
    </location>
</feature>
<accession>A0A1M6IBE2</accession>
<proteinExistence type="inferred from homology"/>
<evidence type="ECO:0000313" key="7">
    <source>
        <dbReference type="Proteomes" id="UP000184080"/>
    </source>
</evidence>
<dbReference type="OrthoDB" id="9811611at2"/>
<keyword evidence="4" id="KW-0175">Coiled coil</keyword>
<evidence type="ECO:0000256" key="4">
    <source>
        <dbReference type="SAM" id="Coils"/>
    </source>
</evidence>
<dbReference type="RefSeq" id="WP_073007624.1">
    <property type="nucleotide sequence ID" value="NZ_FQZO01000004.1"/>
</dbReference>
<dbReference type="PANTHER" id="PTHR30408:SF12">
    <property type="entry name" value="TYPE I RESTRICTION ENZYME MJAVIII SPECIFICITY SUBUNIT"/>
    <property type="match status" value="1"/>
</dbReference>
<name>A0A1M6IBE2_9CLOT</name>
<feature type="domain" description="Type I restriction modification DNA specificity" evidence="5">
    <location>
        <begin position="254"/>
        <end position="404"/>
    </location>
</feature>
<gene>
    <name evidence="6" type="ORF">SAMN05444401_2728</name>
</gene>
<reference evidence="6 7" key="1">
    <citation type="submission" date="2016-11" db="EMBL/GenBank/DDBJ databases">
        <authorList>
            <person name="Jaros S."/>
            <person name="Januszkiewicz K."/>
            <person name="Wedrychowicz H."/>
        </authorList>
    </citation>
    <scope>NUCLEOTIDE SEQUENCE [LARGE SCALE GENOMIC DNA]</scope>
    <source>
        <strain evidence="6 7">DSM 21864</strain>
    </source>
</reference>
<dbReference type="GO" id="GO:0003677">
    <property type="term" value="F:DNA binding"/>
    <property type="evidence" value="ECO:0007669"/>
    <property type="project" value="UniProtKB-KW"/>
</dbReference>
<dbReference type="PANTHER" id="PTHR30408">
    <property type="entry name" value="TYPE-1 RESTRICTION ENZYME ECOKI SPECIFICITY PROTEIN"/>
    <property type="match status" value="1"/>
</dbReference>
<dbReference type="InterPro" id="IPR052021">
    <property type="entry name" value="Type-I_RS_S_subunit"/>
</dbReference>
<dbReference type="STRING" id="1121298.SAMN05444401_2728"/>
<comment type="similarity">
    <text evidence="1">Belongs to the type-I restriction system S methylase family.</text>
</comment>